<feature type="non-terminal residue" evidence="1">
    <location>
        <position position="1"/>
    </location>
</feature>
<sequence>IYNCVYTRWCPTGSGRNAFEYIENCRRRLDGFACLFHGPSVKFMTVKASPESSLSQGIVRSSKSSYLNLEHESKYMPLQSTALTTVLTKNSVSLYKHYHTASSILPTSVSLQRFSEHPRTHVSSSSVDTSAESAITKIIDMSNTVYSAAVTEQYIKQVTDNNGRRRKAFQENTVYNDMHMTINNDPNDQYTELDLHKKNTAFENDYENELRVSSDDNAQYMNI</sequence>
<gene>
    <name evidence="1" type="ORF">MGAL_10B042345</name>
</gene>
<dbReference type="AlphaFoldDB" id="A0A8B6FRQ0"/>
<accession>A0A8B6FRQ0</accession>
<evidence type="ECO:0000313" key="2">
    <source>
        <dbReference type="Proteomes" id="UP000596742"/>
    </source>
</evidence>
<evidence type="ECO:0000313" key="1">
    <source>
        <dbReference type="EMBL" id="VDI54335.1"/>
    </source>
</evidence>
<name>A0A8B6FRQ0_MYTGA</name>
<reference evidence="1" key="1">
    <citation type="submission" date="2018-11" db="EMBL/GenBank/DDBJ databases">
        <authorList>
            <person name="Alioto T."/>
            <person name="Alioto T."/>
        </authorList>
    </citation>
    <scope>NUCLEOTIDE SEQUENCE</scope>
</reference>
<protein>
    <submittedName>
        <fullName evidence="1">Uncharacterized protein</fullName>
    </submittedName>
</protein>
<keyword evidence="2" id="KW-1185">Reference proteome</keyword>
<organism evidence="1 2">
    <name type="scientific">Mytilus galloprovincialis</name>
    <name type="common">Mediterranean mussel</name>
    <dbReference type="NCBI Taxonomy" id="29158"/>
    <lineage>
        <taxon>Eukaryota</taxon>
        <taxon>Metazoa</taxon>
        <taxon>Spiralia</taxon>
        <taxon>Lophotrochozoa</taxon>
        <taxon>Mollusca</taxon>
        <taxon>Bivalvia</taxon>
        <taxon>Autobranchia</taxon>
        <taxon>Pteriomorphia</taxon>
        <taxon>Mytilida</taxon>
        <taxon>Mytiloidea</taxon>
        <taxon>Mytilidae</taxon>
        <taxon>Mytilinae</taxon>
        <taxon>Mytilus</taxon>
    </lineage>
</organism>
<dbReference type="Proteomes" id="UP000596742">
    <property type="component" value="Unassembled WGS sequence"/>
</dbReference>
<dbReference type="OrthoDB" id="6205038at2759"/>
<dbReference type="EMBL" id="UYJE01007383">
    <property type="protein sequence ID" value="VDI54335.1"/>
    <property type="molecule type" value="Genomic_DNA"/>
</dbReference>
<proteinExistence type="predicted"/>
<comment type="caution">
    <text evidence="1">The sequence shown here is derived from an EMBL/GenBank/DDBJ whole genome shotgun (WGS) entry which is preliminary data.</text>
</comment>